<dbReference type="OrthoDB" id="3158970at2759"/>
<feature type="compositionally biased region" description="Low complexity" evidence="1">
    <location>
        <begin position="522"/>
        <end position="550"/>
    </location>
</feature>
<name>A0A9P5X6U5_9AGAR</name>
<feature type="compositionally biased region" description="Low complexity" evidence="1">
    <location>
        <begin position="855"/>
        <end position="880"/>
    </location>
</feature>
<evidence type="ECO:0000256" key="1">
    <source>
        <dbReference type="SAM" id="MobiDB-lite"/>
    </source>
</evidence>
<feature type="compositionally biased region" description="Basic and acidic residues" evidence="1">
    <location>
        <begin position="498"/>
        <end position="521"/>
    </location>
</feature>
<feature type="compositionally biased region" description="Basic and acidic residues" evidence="1">
    <location>
        <begin position="748"/>
        <end position="761"/>
    </location>
</feature>
<feature type="region of interest" description="Disordered" evidence="1">
    <location>
        <begin position="1"/>
        <end position="23"/>
    </location>
</feature>
<accession>A0A9P5X6U5</accession>
<dbReference type="Proteomes" id="UP000807342">
    <property type="component" value="Unassembled WGS sequence"/>
</dbReference>
<comment type="caution">
    <text evidence="2">The sequence shown here is derived from an EMBL/GenBank/DDBJ whole genome shotgun (WGS) entry which is preliminary data.</text>
</comment>
<protein>
    <submittedName>
        <fullName evidence="2">Uncharacterized protein</fullName>
    </submittedName>
</protein>
<evidence type="ECO:0000313" key="2">
    <source>
        <dbReference type="EMBL" id="KAF9445923.1"/>
    </source>
</evidence>
<feature type="compositionally biased region" description="Low complexity" evidence="1">
    <location>
        <begin position="1"/>
        <end position="16"/>
    </location>
</feature>
<feature type="region of interest" description="Disordered" evidence="1">
    <location>
        <begin position="924"/>
        <end position="950"/>
    </location>
</feature>
<proteinExistence type="predicted"/>
<feature type="region of interest" description="Disordered" evidence="1">
    <location>
        <begin position="679"/>
        <end position="905"/>
    </location>
</feature>
<reference evidence="2" key="1">
    <citation type="submission" date="2020-11" db="EMBL/GenBank/DDBJ databases">
        <authorList>
            <consortium name="DOE Joint Genome Institute"/>
            <person name="Ahrendt S."/>
            <person name="Riley R."/>
            <person name="Andreopoulos W."/>
            <person name="Labutti K."/>
            <person name="Pangilinan J."/>
            <person name="Ruiz-Duenas F.J."/>
            <person name="Barrasa J.M."/>
            <person name="Sanchez-Garcia M."/>
            <person name="Camarero S."/>
            <person name="Miyauchi S."/>
            <person name="Serrano A."/>
            <person name="Linde D."/>
            <person name="Babiker R."/>
            <person name="Drula E."/>
            <person name="Ayuso-Fernandez I."/>
            <person name="Pacheco R."/>
            <person name="Padilla G."/>
            <person name="Ferreira P."/>
            <person name="Barriuso J."/>
            <person name="Kellner H."/>
            <person name="Castanera R."/>
            <person name="Alfaro M."/>
            <person name="Ramirez L."/>
            <person name="Pisabarro A.G."/>
            <person name="Kuo A."/>
            <person name="Tritt A."/>
            <person name="Lipzen A."/>
            <person name="He G."/>
            <person name="Yan M."/>
            <person name="Ng V."/>
            <person name="Cullen D."/>
            <person name="Martin F."/>
            <person name="Rosso M.-N."/>
            <person name="Henrissat B."/>
            <person name="Hibbett D."/>
            <person name="Martinez A.T."/>
            <person name="Grigoriev I.V."/>
        </authorList>
    </citation>
    <scope>NUCLEOTIDE SEQUENCE</scope>
    <source>
        <strain evidence="2">MF-IS2</strain>
    </source>
</reference>
<organism evidence="2 3">
    <name type="scientific">Macrolepiota fuliginosa MF-IS2</name>
    <dbReference type="NCBI Taxonomy" id="1400762"/>
    <lineage>
        <taxon>Eukaryota</taxon>
        <taxon>Fungi</taxon>
        <taxon>Dikarya</taxon>
        <taxon>Basidiomycota</taxon>
        <taxon>Agaricomycotina</taxon>
        <taxon>Agaricomycetes</taxon>
        <taxon>Agaricomycetidae</taxon>
        <taxon>Agaricales</taxon>
        <taxon>Agaricineae</taxon>
        <taxon>Agaricaceae</taxon>
        <taxon>Macrolepiota</taxon>
    </lineage>
</organism>
<feature type="compositionally biased region" description="Acidic residues" evidence="1">
    <location>
        <begin position="884"/>
        <end position="905"/>
    </location>
</feature>
<gene>
    <name evidence="2" type="ORF">P691DRAFT_804994</name>
</gene>
<evidence type="ECO:0000313" key="3">
    <source>
        <dbReference type="Proteomes" id="UP000807342"/>
    </source>
</evidence>
<dbReference type="EMBL" id="MU151273">
    <property type="protein sequence ID" value="KAF9445923.1"/>
    <property type="molecule type" value="Genomic_DNA"/>
</dbReference>
<feature type="region of interest" description="Disordered" evidence="1">
    <location>
        <begin position="498"/>
        <end position="565"/>
    </location>
</feature>
<sequence length="950" mass="106416">MSSPAATTSSTGPGASVLHKGKRAHRSWPQLPEELVRHIATYYLWQRATCVYVPGTWDAREVWHYRMVYTSLRDAFDLERTLMSVCPQWGIALETHLFWQQAVTLLDPTDYLAHLAILPSLRPYRITPYRHFRNIINCSCLVCRINLPATTRGLATAKRTVNSFFLGPVALCREHDQRRLAFCGLCLRESPIYEIAAPPLYAGADLQVAVLENEDEETWPGVDATCRNCRNEWLRKKASLSPRDQEAIGGTDLASDDWETRQSVEGFVELAEGTIIDVINLAREKYWLRKFTRLGDMMQQALAAAKFNNYPSRASAIRGDADYTNWEESLPEEEEDEEEDTELMQLEEGGVKDLALGDWARTRILDGYWLSPADIWYRNTVPGKALDVPAVHPCPWTIEDRKEAPRPSPAIVKAEMPPSFGLCEQAFIAHGHQLRLILLPAMKNIVRRIAIDCALADGSEDPTLKASRMSLEEVARILREEEGVWFEGYDWIERRRNDDEARRERRGHDGSGSGPREDDARSPTSVSSSGESVGSDTTSPVLSTTTLQTTPSPPPLADEKKDPLGLDDRSYDAAIVAEKVVIPVEAVMNPPRILRSIPHIPITIAHLPQYSIDAFKNIWREACAPLYHCRCRICERAVAAANAGNSPTQQYRQPQPQQGVPPLLTPALAAVGVGVQQQQKQQQRRESPVQIQLQEVSEIEFVEDDREEEEEYDEADCDDEGEEEEEEEETERERVTVRIPPSVRTRKRSSDEIEDKEERTRVGSPPKRLRKEHHDGRKSGVVHHLERVQRKRSSEELDEGDEHPAGVGKKKKRARLGEVARGKSVVGLLSPAKWGRRRRRSESEVEVGGEGTVSGGRSTSEASPRSTSRSRSRSMSPPRSRSMDDDDGSEGVDAEADEEGLDVDVGEDYAAWYNSVKAREIRIGSASESEDGDGSGSTVRLGDVGRDGPT</sequence>
<keyword evidence="3" id="KW-1185">Reference proteome</keyword>
<feature type="compositionally biased region" description="Basic and acidic residues" evidence="1">
    <location>
        <begin position="772"/>
        <end position="795"/>
    </location>
</feature>
<dbReference type="AlphaFoldDB" id="A0A9P5X6U5"/>
<feature type="compositionally biased region" description="Acidic residues" evidence="1">
    <location>
        <begin position="697"/>
        <end position="730"/>
    </location>
</feature>